<dbReference type="RefSeq" id="WP_016959829.1">
    <property type="nucleotide sequence ID" value="NZ_AJWN02000092.1"/>
</dbReference>
<evidence type="ECO:0000313" key="1">
    <source>
        <dbReference type="EMBL" id="OEE58570.1"/>
    </source>
</evidence>
<evidence type="ECO:0008006" key="3">
    <source>
        <dbReference type="Google" id="ProtNLM"/>
    </source>
</evidence>
<evidence type="ECO:0000313" key="2">
    <source>
        <dbReference type="Proteomes" id="UP000095039"/>
    </source>
</evidence>
<dbReference type="InterPro" id="IPR021284">
    <property type="entry name" value="DUF2750"/>
</dbReference>
<protein>
    <recommendedName>
        <fullName evidence="3">DUF2750 domain-containing protein</fullName>
    </recommendedName>
</protein>
<dbReference type="Pfam" id="PF11042">
    <property type="entry name" value="DUF2750"/>
    <property type="match status" value="1"/>
</dbReference>
<sequence length="119" mass="13364">MTTIEATPVERFVANSRHHGEVWGLQCKTGWVICDSSIYEDTDVMPFWSSREAAAIHCVDEWEDFAPMAITIPEFVDEWLVDLAKDAVMLGPDWGADLCGEEVEAAEMVARYLQVSLPN</sequence>
<proteinExistence type="predicted"/>
<comment type="caution">
    <text evidence="1">The sequence shown here is derived from an EMBL/GenBank/DDBJ whole genome shotgun (WGS) entry which is preliminary data.</text>
</comment>
<dbReference type="Proteomes" id="UP000095039">
    <property type="component" value="Unassembled WGS sequence"/>
</dbReference>
<dbReference type="EMBL" id="AJWN02000092">
    <property type="protein sequence ID" value="OEE58570.1"/>
    <property type="molecule type" value="Genomic_DNA"/>
</dbReference>
<gene>
    <name evidence="1" type="ORF">A1OK_15040</name>
</gene>
<dbReference type="AlphaFoldDB" id="A0A1E5BZC8"/>
<keyword evidence="2" id="KW-1185">Reference proteome</keyword>
<reference evidence="1 2" key="1">
    <citation type="journal article" date="2012" name="Science">
        <title>Ecological populations of bacteria act as socially cohesive units of antibiotic production and resistance.</title>
        <authorList>
            <person name="Cordero O.X."/>
            <person name="Wildschutte H."/>
            <person name="Kirkup B."/>
            <person name="Proehl S."/>
            <person name="Ngo L."/>
            <person name="Hussain F."/>
            <person name="Le Roux F."/>
            <person name="Mincer T."/>
            <person name="Polz M.F."/>
        </authorList>
    </citation>
    <scope>NUCLEOTIDE SEQUENCE [LARGE SCALE GENOMIC DNA]</scope>
    <source>
        <strain evidence="1 2">FF-454</strain>
    </source>
</reference>
<organism evidence="1 2">
    <name type="scientific">Enterovibrio norvegicus FF-454</name>
    <dbReference type="NCBI Taxonomy" id="1185651"/>
    <lineage>
        <taxon>Bacteria</taxon>
        <taxon>Pseudomonadati</taxon>
        <taxon>Pseudomonadota</taxon>
        <taxon>Gammaproteobacteria</taxon>
        <taxon>Vibrionales</taxon>
        <taxon>Vibrionaceae</taxon>
        <taxon>Enterovibrio</taxon>
    </lineage>
</organism>
<name>A0A1E5BZC8_9GAMM</name>
<accession>A0A1E5BZC8</accession>